<sequence length="217" mass="24575">MDQPVEHYWELRLKRVQEALEKNNFSVVLAKNAQDAKRIVLEDIVPSLSVKSVSWGGSMTFVATGLYEAMKSRTDLEILDTYEKGLAFEDMLERRRRSLLVDLFFTGTNAITEDGQLVNLDMIGNRVAAITFGPRHVVLLVGRNKVVPDLESAMIRIKEYAAPTNVMRLDKKTPCFHTGRCDDCSSPDRICNHWTITEKSYPKGRICVVLINEDLGL</sequence>
<accession>A0A3N1VRS4</accession>
<dbReference type="Proteomes" id="UP000276223">
    <property type="component" value="Unassembled WGS sequence"/>
</dbReference>
<dbReference type="InterPro" id="IPR037171">
    <property type="entry name" value="NagB/RpiA_transferase-like"/>
</dbReference>
<proteinExistence type="predicted"/>
<organism evidence="2 3">
    <name type="scientific">Desulfosoma caldarium</name>
    <dbReference type="NCBI Taxonomy" id="610254"/>
    <lineage>
        <taxon>Bacteria</taxon>
        <taxon>Pseudomonadati</taxon>
        <taxon>Thermodesulfobacteriota</taxon>
        <taxon>Syntrophobacteria</taxon>
        <taxon>Syntrophobacterales</taxon>
        <taxon>Syntrophobacteraceae</taxon>
        <taxon>Desulfosoma</taxon>
    </lineage>
</organism>
<dbReference type="InterPro" id="IPR003741">
    <property type="entry name" value="LUD_dom"/>
</dbReference>
<dbReference type="OrthoDB" id="9809147at2"/>
<evidence type="ECO:0000313" key="3">
    <source>
        <dbReference type="Proteomes" id="UP000276223"/>
    </source>
</evidence>
<dbReference type="PIRSF" id="PIRSF020269">
    <property type="entry name" value="DUF1121"/>
    <property type="match status" value="1"/>
</dbReference>
<evidence type="ECO:0000313" key="2">
    <source>
        <dbReference type="EMBL" id="ROR02952.1"/>
    </source>
</evidence>
<keyword evidence="3" id="KW-1185">Reference proteome</keyword>
<dbReference type="InterPro" id="IPR009501">
    <property type="entry name" value="UCP020269"/>
</dbReference>
<dbReference type="Pfam" id="PF02589">
    <property type="entry name" value="LUD_dom"/>
    <property type="match status" value="1"/>
</dbReference>
<reference evidence="2 3" key="1">
    <citation type="submission" date="2018-11" db="EMBL/GenBank/DDBJ databases">
        <title>Genomic Encyclopedia of Type Strains, Phase IV (KMG-IV): sequencing the most valuable type-strain genomes for metagenomic binning, comparative biology and taxonomic classification.</title>
        <authorList>
            <person name="Goeker M."/>
        </authorList>
    </citation>
    <scope>NUCLEOTIDE SEQUENCE [LARGE SCALE GENOMIC DNA]</scope>
    <source>
        <strain evidence="2 3">DSM 22027</strain>
    </source>
</reference>
<dbReference type="InterPro" id="IPR024185">
    <property type="entry name" value="FTHF_cligase-like_sf"/>
</dbReference>
<dbReference type="Gene3D" id="3.40.50.10420">
    <property type="entry name" value="NagB/RpiA/CoA transferase-like"/>
    <property type="match status" value="1"/>
</dbReference>
<dbReference type="PANTHER" id="PTHR36179">
    <property type="entry name" value="LUD_DOM DOMAIN-CONTAINING PROTEIN"/>
    <property type="match status" value="1"/>
</dbReference>
<name>A0A3N1VRS4_9BACT</name>
<feature type="domain" description="LUD" evidence="1">
    <location>
        <begin position="13"/>
        <end position="211"/>
    </location>
</feature>
<dbReference type="PANTHER" id="PTHR36179:SF2">
    <property type="entry name" value="LUD DOMAIN-CONTAINING PROTEIN"/>
    <property type="match status" value="1"/>
</dbReference>
<dbReference type="SUPFAM" id="SSF100950">
    <property type="entry name" value="NagB/RpiA/CoA transferase-like"/>
    <property type="match status" value="1"/>
</dbReference>
<evidence type="ECO:0000259" key="1">
    <source>
        <dbReference type="Pfam" id="PF02589"/>
    </source>
</evidence>
<protein>
    <submittedName>
        <fullName evidence="2">YkgG family uncharacterized protein</fullName>
    </submittedName>
</protein>
<comment type="caution">
    <text evidence="2">The sequence shown here is derived from an EMBL/GenBank/DDBJ whole genome shotgun (WGS) entry which is preliminary data.</text>
</comment>
<dbReference type="RefSeq" id="WP_123288756.1">
    <property type="nucleotide sequence ID" value="NZ_RJVA01000009.1"/>
</dbReference>
<dbReference type="AlphaFoldDB" id="A0A3N1VRS4"/>
<dbReference type="EMBL" id="RJVA01000009">
    <property type="protein sequence ID" value="ROR02952.1"/>
    <property type="molecule type" value="Genomic_DNA"/>
</dbReference>
<gene>
    <name evidence="2" type="ORF">EDC27_0205</name>
</gene>